<dbReference type="EMBL" id="CAXHTB010000021">
    <property type="protein sequence ID" value="CAL0328392.1"/>
    <property type="molecule type" value="Genomic_DNA"/>
</dbReference>
<dbReference type="PANTHER" id="PTHR31860:SF4">
    <property type="entry name" value="OS02G0637800 PROTEIN"/>
    <property type="match status" value="1"/>
</dbReference>
<feature type="region of interest" description="Disordered" evidence="1">
    <location>
        <begin position="57"/>
        <end position="76"/>
    </location>
</feature>
<name>A0AAV1Y3E7_LUPLU</name>
<protein>
    <submittedName>
        <fullName evidence="2">Uncharacterized protein</fullName>
    </submittedName>
</protein>
<gene>
    <name evidence="2" type="ORF">LLUT_LOCUS29452</name>
</gene>
<sequence>MAVKELLTYARNLLEFSSFKVFRKLSSSPHYLNDKHFRRLTFDIMLAWEAPNIYSEEENPSFSKGESGDKDEEGSLFYSTSTSMTLQLRYSEGCSIENDGCYFGPHKDENTSNDKFVKRP</sequence>
<proteinExistence type="predicted"/>
<dbReference type="AlphaFoldDB" id="A0AAV1Y3E7"/>
<keyword evidence="3" id="KW-1185">Reference proteome</keyword>
<evidence type="ECO:0000313" key="3">
    <source>
        <dbReference type="Proteomes" id="UP001497480"/>
    </source>
</evidence>
<reference evidence="2 3" key="1">
    <citation type="submission" date="2024-03" db="EMBL/GenBank/DDBJ databases">
        <authorList>
            <person name="Martinez-Hernandez J."/>
        </authorList>
    </citation>
    <scope>NUCLEOTIDE SEQUENCE [LARGE SCALE GENOMIC DNA]</scope>
</reference>
<evidence type="ECO:0000313" key="2">
    <source>
        <dbReference type="EMBL" id="CAL0328392.1"/>
    </source>
</evidence>
<dbReference type="Proteomes" id="UP001497480">
    <property type="component" value="Unassembled WGS sequence"/>
</dbReference>
<evidence type="ECO:0000256" key="1">
    <source>
        <dbReference type="SAM" id="MobiDB-lite"/>
    </source>
</evidence>
<accession>A0AAV1Y3E7</accession>
<organism evidence="2 3">
    <name type="scientific">Lupinus luteus</name>
    <name type="common">European yellow lupine</name>
    <dbReference type="NCBI Taxonomy" id="3873"/>
    <lineage>
        <taxon>Eukaryota</taxon>
        <taxon>Viridiplantae</taxon>
        <taxon>Streptophyta</taxon>
        <taxon>Embryophyta</taxon>
        <taxon>Tracheophyta</taxon>
        <taxon>Spermatophyta</taxon>
        <taxon>Magnoliopsida</taxon>
        <taxon>eudicotyledons</taxon>
        <taxon>Gunneridae</taxon>
        <taxon>Pentapetalae</taxon>
        <taxon>rosids</taxon>
        <taxon>fabids</taxon>
        <taxon>Fabales</taxon>
        <taxon>Fabaceae</taxon>
        <taxon>Papilionoideae</taxon>
        <taxon>50 kb inversion clade</taxon>
        <taxon>genistoids sensu lato</taxon>
        <taxon>core genistoids</taxon>
        <taxon>Genisteae</taxon>
        <taxon>Lupinus</taxon>
    </lineage>
</organism>
<comment type="caution">
    <text evidence="2">The sequence shown here is derived from an EMBL/GenBank/DDBJ whole genome shotgun (WGS) entry which is preliminary data.</text>
</comment>
<dbReference type="PANTHER" id="PTHR31860">
    <property type="entry name" value="HEAT-INDUCIBLE TRANSCRIPTION REPRESSOR (DUF639)-RELATED"/>
    <property type="match status" value="1"/>
</dbReference>